<dbReference type="InterPro" id="IPR039426">
    <property type="entry name" value="TonB-dep_rcpt-like"/>
</dbReference>
<keyword evidence="4 13" id="KW-1134">Transmembrane beta strand</keyword>
<evidence type="ECO:0000256" key="8">
    <source>
        <dbReference type="ARBA" id="ARBA00023004"/>
    </source>
</evidence>
<evidence type="ECO:0000313" key="17">
    <source>
        <dbReference type="EMBL" id="VEP15995.1"/>
    </source>
</evidence>
<evidence type="ECO:0000259" key="16">
    <source>
        <dbReference type="Pfam" id="PF07715"/>
    </source>
</evidence>
<comment type="subcellular location">
    <subcellularLocation>
        <location evidence="1 13">Cell outer membrane</location>
        <topology evidence="1 13">Multi-pass membrane protein</topology>
    </subcellularLocation>
</comment>
<dbReference type="Gene3D" id="2.170.130.10">
    <property type="entry name" value="TonB-dependent receptor, plug domain"/>
    <property type="match status" value="1"/>
</dbReference>
<keyword evidence="7" id="KW-0732">Signal</keyword>
<comment type="similarity">
    <text evidence="2 13 14">Belongs to the TonB-dependent receptor family.</text>
</comment>
<reference evidence="17 18" key="1">
    <citation type="submission" date="2019-01" db="EMBL/GenBank/DDBJ databases">
        <authorList>
            <person name="Brito A."/>
        </authorList>
    </citation>
    <scope>NUCLEOTIDE SEQUENCE [LARGE SCALE GENOMIC DNA]</scope>
    <source>
        <strain evidence="17">1</strain>
    </source>
</reference>
<dbReference type="PROSITE" id="PS52016">
    <property type="entry name" value="TONB_DEPENDENT_REC_3"/>
    <property type="match status" value="1"/>
</dbReference>
<dbReference type="Gene3D" id="2.40.170.20">
    <property type="entry name" value="TonB-dependent receptor, beta-barrel domain"/>
    <property type="match status" value="1"/>
</dbReference>
<dbReference type="InterPro" id="IPR000531">
    <property type="entry name" value="Beta-barrel_TonB"/>
</dbReference>
<dbReference type="GO" id="GO:0038023">
    <property type="term" value="F:signaling receptor activity"/>
    <property type="evidence" value="ECO:0007669"/>
    <property type="project" value="InterPro"/>
</dbReference>
<evidence type="ECO:0000256" key="13">
    <source>
        <dbReference type="PROSITE-ProRule" id="PRU01360"/>
    </source>
</evidence>
<keyword evidence="6 13" id="KW-0812">Transmembrane</keyword>
<protein>
    <submittedName>
        <fullName evidence="17">TonB-dependent siderophore receptor</fullName>
    </submittedName>
</protein>
<sequence length="676" mass="74686">MIATGQGVEEDSYFVPDADIGGRIDAPLRDVPQSIQVIPQQVIEDQQATGLEEVLENAAGVTFLGNNDGRIFEAAIRGFEGARIARDGFGGFPGFNADSSSPEIANLERVEILKGPSTLFGQAEPGGIINLVTKKPLAEPYYNLQFQLGNRNFISPSIDLSGPLTGDGRLLYRFNALYRTEESFRNFEDSFDRFFIAPTLAWQIGDHTNLTFNLEYTEDADPVNFGTVAFGEGIADIPPERVTNNPDDSQEFTNLNIGYTLEHSFSENWQLRNRFRYASDDNPSGILALPFSLDESTGELTRLYAIEPVKSDEYSLFTNVRGKFNTGSLKHNLFFGVDLSRADTDESAGALFEPDSPIDIFDSEPDYFAVPQPDREDLSPIDDFNRTTDRLGIYLQDRIDLLDNLILAAGVRYDLVDLDLTDNLTGEETNQNDDAVTPNVGIVYQPIEPISLYANYSQSFVPNTEDTDVDGQPLEPETGEGFDVGIKAEIVKNRLSATLGYFNITKQNVAVNDPNNPVGSVSIATGEQQSEGFDFDLSGQIMPGWNITASYAFIDAEVTEDTDPELLGSKLTGIPENSASLWTTYELQKGSLQGLGFGAGFNFVGERQGGLPNSFTADSYFLTNAALFYTRDNWQVRLNFDNLFDVDFIESVNTSRTRFIYPGDPFTVRASLSVEF</sequence>
<keyword evidence="11 13" id="KW-0472">Membrane</keyword>
<evidence type="ECO:0000313" key="18">
    <source>
        <dbReference type="Proteomes" id="UP000320055"/>
    </source>
</evidence>
<organism evidence="17 18">
    <name type="scientific">Hyella patelloides LEGE 07179</name>
    <dbReference type="NCBI Taxonomy" id="945734"/>
    <lineage>
        <taxon>Bacteria</taxon>
        <taxon>Bacillati</taxon>
        <taxon>Cyanobacteriota</taxon>
        <taxon>Cyanophyceae</taxon>
        <taxon>Pleurocapsales</taxon>
        <taxon>Hyellaceae</taxon>
        <taxon>Hyella</taxon>
    </lineage>
</organism>
<evidence type="ECO:0000256" key="5">
    <source>
        <dbReference type="ARBA" id="ARBA00022496"/>
    </source>
</evidence>
<dbReference type="FunFam" id="2.40.170.20:FF:000005">
    <property type="entry name" value="TonB-dependent siderophore receptor"/>
    <property type="match status" value="1"/>
</dbReference>
<dbReference type="CDD" id="cd01347">
    <property type="entry name" value="ligand_gated_channel"/>
    <property type="match status" value="1"/>
</dbReference>
<dbReference type="GO" id="GO:0015891">
    <property type="term" value="P:siderophore transport"/>
    <property type="evidence" value="ECO:0007669"/>
    <property type="project" value="InterPro"/>
</dbReference>
<feature type="domain" description="TonB-dependent receptor-like beta-barrel" evidence="15">
    <location>
        <begin position="202"/>
        <end position="643"/>
    </location>
</feature>
<keyword evidence="12 13" id="KW-0998">Cell outer membrane</keyword>
<proteinExistence type="inferred from homology"/>
<evidence type="ECO:0000256" key="7">
    <source>
        <dbReference type="ARBA" id="ARBA00022729"/>
    </source>
</evidence>
<evidence type="ECO:0000256" key="3">
    <source>
        <dbReference type="ARBA" id="ARBA00022448"/>
    </source>
</evidence>
<gene>
    <name evidence="17" type="ORF">H1P_3950004</name>
</gene>
<dbReference type="AlphaFoldDB" id="A0A563VX69"/>
<evidence type="ECO:0000256" key="4">
    <source>
        <dbReference type="ARBA" id="ARBA00022452"/>
    </source>
</evidence>
<keyword evidence="3 13" id="KW-0813">Transport</keyword>
<keyword evidence="8" id="KW-0408">Iron</keyword>
<evidence type="ECO:0000256" key="11">
    <source>
        <dbReference type="ARBA" id="ARBA00023136"/>
    </source>
</evidence>
<keyword evidence="10 14" id="KW-0798">TonB box</keyword>
<dbReference type="InterPro" id="IPR012910">
    <property type="entry name" value="Plug_dom"/>
</dbReference>
<evidence type="ECO:0000259" key="15">
    <source>
        <dbReference type="Pfam" id="PF00593"/>
    </source>
</evidence>
<evidence type="ECO:0000256" key="12">
    <source>
        <dbReference type="ARBA" id="ARBA00023237"/>
    </source>
</evidence>
<dbReference type="PANTHER" id="PTHR32552">
    <property type="entry name" value="FERRICHROME IRON RECEPTOR-RELATED"/>
    <property type="match status" value="1"/>
</dbReference>
<dbReference type="Proteomes" id="UP000320055">
    <property type="component" value="Unassembled WGS sequence"/>
</dbReference>
<keyword evidence="18" id="KW-1185">Reference proteome</keyword>
<dbReference type="NCBIfam" id="TIGR01783">
    <property type="entry name" value="TonB-siderophor"/>
    <property type="match status" value="1"/>
</dbReference>
<dbReference type="PANTHER" id="PTHR32552:SF68">
    <property type="entry name" value="FERRICHROME OUTER MEMBRANE TRANSPORTER_PHAGE RECEPTOR"/>
    <property type="match status" value="1"/>
</dbReference>
<keyword evidence="5" id="KW-0410">Iron transport</keyword>
<dbReference type="Pfam" id="PF07715">
    <property type="entry name" value="Plug"/>
    <property type="match status" value="1"/>
</dbReference>
<evidence type="ECO:0000256" key="10">
    <source>
        <dbReference type="ARBA" id="ARBA00023077"/>
    </source>
</evidence>
<evidence type="ECO:0000256" key="2">
    <source>
        <dbReference type="ARBA" id="ARBA00009810"/>
    </source>
</evidence>
<dbReference type="Pfam" id="PF00593">
    <property type="entry name" value="TonB_dep_Rec_b-barrel"/>
    <property type="match status" value="1"/>
</dbReference>
<dbReference type="InterPro" id="IPR037066">
    <property type="entry name" value="Plug_dom_sf"/>
</dbReference>
<evidence type="ECO:0000256" key="14">
    <source>
        <dbReference type="RuleBase" id="RU003357"/>
    </source>
</evidence>
<keyword evidence="17" id="KW-0675">Receptor</keyword>
<feature type="domain" description="TonB-dependent receptor plug" evidence="16">
    <location>
        <begin position="28"/>
        <end position="128"/>
    </location>
</feature>
<dbReference type="SUPFAM" id="SSF56935">
    <property type="entry name" value="Porins"/>
    <property type="match status" value="1"/>
</dbReference>
<dbReference type="InterPro" id="IPR036942">
    <property type="entry name" value="Beta-barrel_TonB_sf"/>
</dbReference>
<name>A0A563VX69_9CYAN</name>
<dbReference type="GO" id="GO:0009279">
    <property type="term" value="C:cell outer membrane"/>
    <property type="evidence" value="ECO:0007669"/>
    <property type="project" value="UniProtKB-SubCell"/>
</dbReference>
<dbReference type="InterPro" id="IPR010105">
    <property type="entry name" value="TonB_sidphr_rcpt"/>
</dbReference>
<dbReference type="EMBL" id="CAACVJ010000329">
    <property type="protein sequence ID" value="VEP15995.1"/>
    <property type="molecule type" value="Genomic_DNA"/>
</dbReference>
<evidence type="ECO:0000256" key="6">
    <source>
        <dbReference type="ARBA" id="ARBA00022692"/>
    </source>
</evidence>
<evidence type="ECO:0000256" key="1">
    <source>
        <dbReference type="ARBA" id="ARBA00004571"/>
    </source>
</evidence>
<accession>A0A563VX69</accession>
<dbReference type="GO" id="GO:0015344">
    <property type="term" value="F:siderophore uptake transmembrane transporter activity"/>
    <property type="evidence" value="ECO:0007669"/>
    <property type="project" value="TreeGrafter"/>
</dbReference>
<keyword evidence="9" id="KW-0406">Ion transport</keyword>
<evidence type="ECO:0000256" key="9">
    <source>
        <dbReference type="ARBA" id="ARBA00023065"/>
    </source>
</evidence>